<sequence>MPSIAQSYEVILDFTNDTHDAATVQLLRDYGCHSNRIVLLNPGESISLVLDAGDSYKYTVKTKSKVVNVTARAWRDVVCGLSQLFPPPANPWPPALLSTRTPVNGITIDRLFRETRFCLFDYNDT</sequence>
<organism evidence="1 2">
    <name type="scientific">Schizopora paradoxa</name>
    <dbReference type="NCBI Taxonomy" id="27342"/>
    <lineage>
        <taxon>Eukaryota</taxon>
        <taxon>Fungi</taxon>
        <taxon>Dikarya</taxon>
        <taxon>Basidiomycota</taxon>
        <taxon>Agaricomycotina</taxon>
        <taxon>Agaricomycetes</taxon>
        <taxon>Hymenochaetales</taxon>
        <taxon>Schizoporaceae</taxon>
        <taxon>Schizopora</taxon>
    </lineage>
</organism>
<dbReference type="AlphaFoldDB" id="A0A0H2S8L5"/>
<evidence type="ECO:0000313" key="1">
    <source>
        <dbReference type="EMBL" id="KLO20630.1"/>
    </source>
</evidence>
<keyword evidence="2" id="KW-1185">Reference proteome</keyword>
<dbReference type="EMBL" id="KQ085882">
    <property type="protein sequence ID" value="KLO20630.1"/>
    <property type="molecule type" value="Genomic_DNA"/>
</dbReference>
<dbReference type="OrthoDB" id="3249150at2759"/>
<reference evidence="1 2" key="1">
    <citation type="submission" date="2015-04" db="EMBL/GenBank/DDBJ databases">
        <title>Complete genome sequence of Schizopora paradoxa KUC8140, a cosmopolitan wood degrader in East Asia.</title>
        <authorList>
            <consortium name="DOE Joint Genome Institute"/>
            <person name="Min B."/>
            <person name="Park H."/>
            <person name="Jang Y."/>
            <person name="Kim J.-J."/>
            <person name="Kim K.H."/>
            <person name="Pangilinan J."/>
            <person name="Lipzen A."/>
            <person name="Riley R."/>
            <person name="Grigoriev I.V."/>
            <person name="Spatafora J.W."/>
            <person name="Choi I.-G."/>
        </authorList>
    </citation>
    <scope>NUCLEOTIDE SEQUENCE [LARGE SCALE GENOMIC DNA]</scope>
    <source>
        <strain evidence="1 2">KUC8140</strain>
    </source>
</reference>
<accession>A0A0H2S8L5</accession>
<evidence type="ECO:0000313" key="2">
    <source>
        <dbReference type="Proteomes" id="UP000053477"/>
    </source>
</evidence>
<protein>
    <submittedName>
        <fullName evidence="1">Uncharacterized protein</fullName>
    </submittedName>
</protein>
<name>A0A0H2S8L5_9AGAM</name>
<proteinExistence type="predicted"/>
<dbReference type="Proteomes" id="UP000053477">
    <property type="component" value="Unassembled WGS sequence"/>
</dbReference>
<gene>
    <name evidence="1" type="ORF">SCHPADRAFT_863418</name>
</gene>
<dbReference type="InParanoid" id="A0A0H2S8L5"/>